<keyword evidence="3" id="KW-1185">Reference proteome</keyword>
<evidence type="ECO:0008006" key="4">
    <source>
        <dbReference type="Google" id="ProtNLM"/>
    </source>
</evidence>
<feature type="transmembrane region" description="Helical" evidence="1">
    <location>
        <begin position="39"/>
        <end position="57"/>
    </location>
</feature>
<proteinExistence type="predicted"/>
<evidence type="ECO:0000313" key="2">
    <source>
        <dbReference type="EMBL" id="UUY04381.1"/>
    </source>
</evidence>
<gene>
    <name evidence="2" type="ORF">LRS13_02295</name>
</gene>
<reference evidence="3" key="1">
    <citation type="submission" date="2021-11" db="EMBL/GenBank/DDBJ databases">
        <title>Cultivation dependent microbiological survey of springs from the worlds oldest radium mine currently devoted to the extraction of radon-saturated water.</title>
        <authorList>
            <person name="Kapinusova G."/>
            <person name="Smrhova T."/>
            <person name="Strejcek M."/>
            <person name="Suman J."/>
            <person name="Jani K."/>
            <person name="Pajer P."/>
            <person name="Uhlik O."/>
        </authorList>
    </citation>
    <scope>NUCLEOTIDE SEQUENCE [LARGE SCALE GENOMIC DNA]</scope>
    <source>
        <strain evidence="3">J379</strain>
    </source>
</reference>
<keyword evidence="1" id="KW-0472">Membrane</keyword>
<keyword evidence="1" id="KW-1133">Transmembrane helix</keyword>
<feature type="transmembrane region" description="Helical" evidence="1">
    <location>
        <begin position="6"/>
        <end position="27"/>
    </location>
</feature>
<accession>A0ABY5PID4</accession>
<dbReference type="Proteomes" id="UP001058860">
    <property type="component" value="Chromosome"/>
</dbReference>
<evidence type="ECO:0000313" key="3">
    <source>
        <dbReference type="Proteomes" id="UP001058860"/>
    </source>
</evidence>
<keyword evidence="1" id="KW-0812">Transmembrane</keyword>
<protein>
    <recommendedName>
        <fullName evidence="4">NADH dehydrogenase subunit 4</fullName>
    </recommendedName>
</protein>
<organism evidence="2 3">
    <name type="scientific">Svornostia abyssi</name>
    <dbReference type="NCBI Taxonomy" id="2898438"/>
    <lineage>
        <taxon>Bacteria</taxon>
        <taxon>Bacillati</taxon>
        <taxon>Actinomycetota</taxon>
        <taxon>Thermoleophilia</taxon>
        <taxon>Solirubrobacterales</taxon>
        <taxon>Baekduiaceae</taxon>
        <taxon>Svornostia</taxon>
    </lineage>
</organism>
<evidence type="ECO:0000256" key="1">
    <source>
        <dbReference type="SAM" id="Phobius"/>
    </source>
</evidence>
<name>A0ABY5PID4_9ACTN</name>
<dbReference type="RefSeq" id="WP_353864869.1">
    <property type="nucleotide sequence ID" value="NZ_CP088295.1"/>
</dbReference>
<dbReference type="EMBL" id="CP088295">
    <property type="protein sequence ID" value="UUY04381.1"/>
    <property type="molecule type" value="Genomic_DNA"/>
</dbReference>
<sequence length="58" mass="6500">MKERLVLWFPYVIAVVLPLAGLFLALWRFTEHDRVQGTYLVLISLAAGLVQVIALSGM</sequence>